<organism evidence="2 3">
    <name type="scientific">Austropuccinia psidii MF-1</name>
    <dbReference type="NCBI Taxonomy" id="1389203"/>
    <lineage>
        <taxon>Eukaryota</taxon>
        <taxon>Fungi</taxon>
        <taxon>Dikarya</taxon>
        <taxon>Basidiomycota</taxon>
        <taxon>Pucciniomycotina</taxon>
        <taxon>Pucciniomycetes</taxon>
        <taxon>Pucciniales</taxon>
        <taxon>Sphaerophragmiaceae</taxon>
        <taxon>Austropuccinia</taxon>
    </lineage>
</organism>
<name>A0A9Q3PKY5_9BASI</name>
<evidence type="ECO:0000313" key="2">
    <source>
        <dbReference type="EMBL" id="MBW0565683.1"/>
    </source>
</evidence>
<dbReference type="EMBL" id="AVOT02077839">
    <property type="protein sequence ID" value="MBW0565683.1"/>
    <property type="molecule type" value="Genomic_DNA"/>
</dbReference>
<feature type="compositionally biased region" description="Basic residues" evidence="1">
    <location>
        <begin position="110"/>
        <end position="120"/>
    </location>
</feature>
<dbReference type="Proteomes" id="UP000765509">
    <property type="component" value="Unassembled WGS sequence"/>
</dbReference>
<accession>A0A9Q3PKY5</accession>
<protein>
    <submittedName>
        <fullName evidence="2">Uncharacterized protein</fullName>
    </submittedName>
</protein>
<gene>
    <name evidence="2" type="ORF">O181_105398</name>
</gene>
<evidence type="ECO:0000256" key="1">
    <source>
        <dbReference type="SAM" id="MobiDB-lite"/>
    </source>
</evidence>
<reference evidence="2" key="1">
    <citation type="submission" date="2021-03" db="EMBL/GenBank/DDBJ databases">
        <title>Draft genome sequence of rust myrtle Austropuccinia psidii MF-1, a brazilian biotype.</title>
        <authorList>
            <person name="Quecine M.C."/>
            <person name="Pachon D.M.R."/>
            <person name="Bonatelli M.L."/>
            <person name="Correr F.H."/>
            <person name="Franceschini L.M."/>
            <person name="Leite T.F."/>
            <person name="Margarido G.R.A."/>
            <person name="Almeida C.A."/>
            <person name="Ferrarezi J.A."/>
            <person name="Labate C.A."/>
        </authorList>
    </citation>
    <scope>NUCLEOTIDE SEQUENCE</scope>
    <source>
        <strain evidence="2">MF-1</strain>
    </source>
</reference>
<feature type="compositionally biased region" description="Polar residues" evidence="1">
    <location>
        <begin position="78"/>
        <end position="97"/>
    </location>
</feature>
<feature type="region of interest" description="Disordered" evidence="1">
    <location>
        <begin position="64"/>
        <end position="138"/>
    </location>
</feature>
<evidence type="ECO:0000313" key="3">
    <source>
        <dbReference type="Proteomes" id="UP000765509"/>
    </source>
</evidence>
<keyword evidence="3" id="KW-1185">Reference proteome</keyword>
<dbReference type="AlphaFoldDB" id="A0A9Q3PKY5"/>
<comment type="caution">
    <text evidence="2">The sequence shown here is derived from an EMBL/GenBank/DDBJ whole genome shotgun (WGS) entry which is preliminary data.</text>
</comment>
<proteinExistence type="predicted"/>
<sequence length="138" mass="15666">MENKRFNIACHLEELGASFQKIFLKDLMVITKGWNPTRQFRLLEERATRIRKNKATIQAIEEQLNQTGPTLIPPGSQGVKQPNSPVASHQSGTSRSGAKSHYSSQSQVVSRRRQGYKGKNKNSFSQRQRKSDPMIQNL</sequence>